<dbReference type="AlphaFoldDB" id="A0A506TXJ2"/>
<sequence length="72" mass="7727">MKNDPMISTAPQQETLASAYDERLLQAGATGLDSQDRAALSAALGYMDEKIRLIRRRAAADGGDFAMNPVAE</sequence>
<name>A0A506TXJ2_9HYPH</name>
<comment type="caution">
    <text evidence="1">The sequence shown here is derived from an EMBL/GenBank/DDBJ whole genome shotgun (WGS) entry which is preliminary data.</text>
</comment>
<accession>A0A506TXJ2</accession>
<dbReference type="EMBL" id="VHLG01000023">
    <property type="protein sequence ID" value="TPW26772.1"/>
    <property type="molecule type" value="Genomic_DNA"/>
</dbReference>
<evidence type="ECO:0000313" key="1">
    <source>
        <dbReference type="EMBL" id="TPW26772.1"/>
    </source>
</evidence>
<reference evidence="1 2" key="1">
    <citation type="submission" date="2019-06" db="EMBL/GenBank/DDBJ databases">
        <authorList>
            <person name="Li M."/>
        </authorList>
    </citation>
    <scope>NUCLEOTIDE SEQUENCE [LARGE SCALE GENOMIC DNA]</scope>
    <source>
        <strain evidence="1 2">BGMRC2036</strain>
    </source>
</reference>
<organism evidence="1 2">
    <name type="scientific">Martelella alba</name>
    <dbReference type="NCBI Taxonomy" id="2590451"/>
    <lineage>
        <taxon>Bacteria</taxon>
        <taxon>Pseudomonadati</taxon>
        <taxon>Pseudomonadota</taxon>
        <taxon>Alphaproteobacteria</taxon>
        <taxon>Hyphomicrobiales</taxon>
        <taxon>Aurantimonadaceae</taxon>
        <taxon>Martelella</taxon>
    </lineage>
</organism>
<keyword evidence="2" id="KW-1185">Reference proteome</keyword>
<evidence type="ECO:0000313" key="2">
    <source>
        <dbReference type="Proteomes" id="UP000318801"/>
    </source>
</evidence>
<protein>
    <submittedName>
        <fullName evidence="1">Uncharacterized protein</fullName>
    </submittedName>
</protein>
<gene>
    <name evidence="1" type="ORF">FJU08_21630</name>
</gene>
<proteinExistence type="predicted"/>
<dbReference type="RefSeq" id="WP_141151133.1">
    <property type="nucleotide sequence ID" value="NZ_VHLG01000023.1"/>
</dbReference>
<dbReference type="Proteomes" id="UP000318801">
    <property type="component" value="Unassembled WGS sequence"/>
</dbReference>